<dbReference type="PANTHER" id="PTHR43008:SF6">
    <property type="entry name" value="NADP-DEPENDENT MANNITOL DEHYDROGENASE"/>
    <property type="match status" value="1"/>
</dbReference>
<keyword evidence="4" id="KW-1185">Reference proteome</keyword>
<dbReference type="Proteomes" id="UP000683000">
    <property type="component" value="Unassembled WGS sequence"/>
</dbReference>
<dbReference type="AlphaFoldDB" id="A0A8I2YVX6"/>
<evidence type="ECO:0000256" key="2">
    <source>
        <dbReference type="ARBA" id="ARBA00023002"/>
    </source>
</evidence>
<dbReference type="InterPro" id="IPR002347">
    <property type="entry name" value="SDR_fam"/>
</dbReference>
<dbReference type="OrthoDB" id="1888931at2759"/>
<proteinExistence type="inferred from homology"/>
<dbReference type="Gene3D" id="3.40.50.720">
    <property type="entry name" value="NAD(P)-binding Rossmann-like Domain"/>
    <property type="match status" value="1"/>
</dbReference>
<keyword evidence="2" id="KW-0560">Oxidoreductase</keyword>
<gene>
    <name evidence="3" type="ORF">JVT61DRAFT_8578</name>
</gene>
<comment type="caution">
    <text evidence="3">The sequence shown here is derived from an EMBL/GenBank/DDBJ whole genome shotgun (WGS) entry which is preliminary data.</text>
</comment>
<comment type="similarity">
    <text evidence="1">Belongs to the short-chain dehydrogenases/reductases (SDR) family.</text>
</comment>
<organism evidence="3 4">
    <name type="scientific">Boletus reticuloceps</name>
    <dbReference type="NCBI Taxonomy" id="495285"/>
    <lineage>
        <taxon>Eukaryota</taxon>
        <taxon>Fungi</taxon>
        <taxon>Dikarya</taxon>
        <taxon>Basidiomycota</taxon>
        <taxon>Agaricomycotina</taxon>
        <taxon>Agaricomycetes</taxon>
        <taxon>Agaricomycetidae</taxon>
        <taxon>Boletales</taxon>
        <taxon>Boletineae</taxon>
        <taxon>Boletaceae</taxon>
        <taxon>Boletoideae</taxon>
        <taxon>Boletus</taxon>
    </lineage>
</organism>
<evidence type="ECO:0000313" key="4">
    <source>
        <dbReference type="Proteomes" id="UP000683000"/>
    </source>
</evidence>
<dbReference type="InterPro" id="IPR036291">
    <property type="entry name" value="NAD(P)-bd_dom_sf"/>
</dbReference>
<dbReference type="GO" id="GO:0050664">
    <property type="term" value="F:oxidoreductase activity, acting on NAD(P)H, oxygen as acceptor"/>
    <property type="evidence" value="ECO:0007669"/>
    <property type="project" value="TreeGrafter"/>
</dbReference>
<protein>
    <submittedName>
        <fullName evidence="3">Uncharacterized protein</fullName>
    </submittedName>
</protein>
<dbReference type="PANTHER" id="PTHR43008">
    <property type="entry name" value="BENZIL REDUCTASE"/>
    <property type="match status" value="1"/>
</dbReference>
<reference evidence="3" key="1">
    <citation type="submission" date="2021-03" db="EMBL/GenBank/DDBJ databases">
        <title>Evolutionary innovations through gain and loss of genes in the ectomycorrhizal Boletales.</title>
        <authorList>
            <person name="Wu G."/>
            <person name="Miyauchi S."/>
            <person name="Morin E."/>
            <person name="Yang Z.-L."/>
            <person name="Xu J."/>
            <person name="Martin F.M."/>
        </authorList>
    </citation>
    <scope>NUCLEOTIDE SEQUENCE</scope>
    <source>
        <strain evidence="3">BR01</strain>
    </source>
</reference>
<name>A0A8I2YVX6_9AGAM</name>
<evidence type="ECO:0000313" key="3">
    <source>
        <dbReference type="EMBL" id="KAG6380439.1"/>
    </source>
</evidence>
<evidence type="ECO:0000256" key="1">
    <source>
        <dbReference type="ARBA" id="ARBA00006484"/>
    </source>
</evidence>
<accession>A0A8I2YVX6</accession>
<sequence length="146" mass="16327">MSLYDDPEWAPYLEHPDNLKLKGTAVITGGNRGNGRAFSCAYAQAGMNVAIIYRTSEDAPEVAKRIQRQFQGVRVQAYQCDVRDFDKLRETFKQIEADFESPITTVIANAGVSTVKPALQLSHDDFERVFNTNVYGVFNTCRVAAE</sequence>
<dbReference type="Pfam" id="PF00106">
    <property type="entry name" value="adh_short"/>
    <property type="match status" value="1"/>
</dbReference>
<dbReference type="GO" id="GO:0016616">
    <property type="term" value="F:oxidoreductase activity, acting on the CH-OH group of donors, NAD or NADP as acceptor"/>
    <property type="evidence" value="ECO:0007669"/>
    <property type="project" value="UniProtKB-ARBA"/>
</dbReference>
<dbReference type="EMBL" id="JAGFBS010000003">
    <property type="protein sequence ID" value="KAG6380439.1"/>
    <property type="molecule type" value="Genomic_DNA"/>
</dbReference>
<dbReference type="SUPFAM" id="SSF51735">
    <property type="entry name" value="NAD(P)-binding Rossmann-fold domains"/>
    <property type="match status" value="1"/>
</dbReference>